<dbReference type="SUPFAM" id="SSF51735">
    <property type="entry name" value="NAD(P)-binding Rossmann-fold domains"/>
    <property type="match status" value="1"/>
</dbReference>
<reference evidence="1" key="2">
    <citation type="submission" date="2022-06" db="UniProtKB">
        <authorList>
            <consortium name="EnsemblMetazoa"/>
        </authorList>
    </citation>
    <scope>IDENTIFICATION</scope>
    <source>
        <strain evidence="1">PS312</strain>
    </source>
</reference>
<reference evidence="2" key="1">
    <citation type="journal article" date="2008" name="Nat. Genet.">
        <title>The Pristionchus pacificus genome provides a unique perspective on nematode lifestyle and parasitism.</title>
        <authorList>
            <person name="Dieterich C."/>
            <person name="Clifton S.W."/>
            <person name="Schuster L.N."/>
            <person name="Chinwalla A."/>
            <person name="Delehaunty K."/>
            <person name="Dinkelacker I."/>
            <person name="Fulton L."/>
            <person name="Fulton R."/>
            <person name="Godfrey J."/>
            <person name="Minx P."/>
            <person name="Mitreva M."/>
            <person name="Roeseler W."/>
            <person name="Tian H."/>
            <person name="Witte H."/>
            <person name="Yang S.P."/>
            <person name="Wilson R.K."/>
            <person name="Sommer R.J."/>
        </authorList>
    </citation>
    <scope>NUCLEOTIDE SEQUENCE [LARGE SCALE GENOMIC DNA]</scope>
    <source>
        <strain evidence="2">PS312</strain>
    </source>
</reference>
<dbReference type="PANTHER" id="PTHR43157:SF31">
    <property type="entry name" value="PHOSPHATIDYLINOSITOL-GLYCAN BIOSYNTHESIS CLASS F PROTEIN"/>
    <property type="match status" value="1"/>
</dbReference>
<protein>
    <submittedName>
        <fullName evidence="1">Dehydrogenase</fullName>
    </submittedName>
</protein>
<dbReference type="Pfam" id="PF00106">
    <property type="entry name" value="adh_short"/>
    <property type="match status" value="1"/>
</dbReference>
<dbReference type="Gene3D" id="3.40.50.720">
    <property type="entry name" value="NAD(P)-binding Rossmann-like Domain"/>
    <property type="match status" value="1"/>
</dbReference>
<evidence type="ECO:0000313" key="2">
    <source>
        <dbReference type="Proteomes" id="UP000005239"/>
    </source>
</evidence>
<sequence length="332" mass="36536">GSDIYALHSSTLLPFSLPSPLDTIMLWLFSAASGIFAILLIVRWYLKGKNWDGRTSARGKTVIVTGSNSGIGRALAEELQMRGADRVILACRSAQRAEDARKEMIQRGAEPDRVSIELVDLMSFGSVINFCDRIKEEYGTIDVLVCNAGVLHAEGVTENGHEKLLQANYLGHFLMVESLRSRVNLKRVVFVSSLMHKQCKTEDLTVEVGCSALSTAQYERAKLAEVSYAKHLATQGMESYSCNPGVVHTNILAGTWMVIFETYLSPLLGFIMKNPLEGAQTALMLSLAPADKLIPGAYYSDCRIDATHPLLKDAAKIKRLHEQSVALVKDFL</sequence>
<dbReference type="InterPro" id="IPR002347">
    <property type="entry name" value="SDR_fam"/>
</dbReference>
<proteinExistence type="predicted"/>
<dbReference type="PANTHER" id="PTHR43157">
    <property type="entry name" value="PHOSPHATIDYLINOSITOL-GLYCAN BIOSYNTHESIS CLASS F PROTEIN-RELATED"/>
    <property type="match status" value="1"/>
</dbReference>
<accession>A0A8R1UJS7</accession>
<dbReference type="EnsemblMetazoa" id="PPA29065.1">
    <property type="protein sequence ID" value="PPA29065.1"/>
    <property type="gene ID" value="WBGene00118619"/>
</dbReference>
<evidence type="ECO:0000313" key="1">
    <source>
        <dbReference type="EnsemblMetazoa" id="PPA29065.1"/>
    </source>
</evidence>
<organism evidence="1 2">
    <name type="scientific">Pristionchus pacificus</name>
    <name type="common">Parasitic nematode worm</name>
    <dbReference type="NCBI Taxonomy" id="54126"/>
    <lineage>
        <taxon>Eukaryota</taxon>
        <taxon>Metazoa</taxon>
        <taxon>Ecdysozoa</taxon>
        <taxon>Nematoda</taxon>
        <taxon>Chromadorea</taxon>
        <taxon>Rhabditida</taxon>
        <taxon>Rhabditina</taxon>
        <taxon>Diplogasteromorpha</taxon>
        <taxon>Diplogasteroidea</taxon>
        <taxon>Neodiplogasteridae</taxon>
        <taxon>Pristionchus</taxon>
    </lineage>
</organism>
<dbReference type="AlphaFoldDB" id="A0A2A6BZQ4"/>
<dbReference type="PRINTS" id="PR00081">
    <property type="entry name" value="GDHRDH"/>
</dbReference>
<keyword evidence="2" id="KW-1185">Reference proteome</keyword>
<dbReference type="InterPro" id="IPR036291">
    <property type="entry name" value="NAD(P)-bd_dom_sf"/>
</dbReference>
<dbReference type="OrthoDB" id="191139at2759"/>
<name>A0A2A6BZQ4_PRIPA</name>
<dbReference type="Proteomes" id="UP000005239">
    <property type="component" value="Unassembled WGS sequence"/>
</dbReference>
<accession>A0A2A6BZQ4</accession>
<gene>
    <name evidence="1" type="primary">WBGene00118619</name>
</gene>